<proteinExistence type="predicted"/>
<sequence>MFRCKGVIILRWICGVAAATWLAAWLMLRLASGSRYAALRRLPAEGMKLRQISEPFLLLLERVNAAARFPAFVFRLQRSIQRIYGQRHSTELTLLFMAEMLAYHWLLSLSGWVLAALSGEAGLLVLGLALAAALPAALAADLHKKVKLREQLMMMELPELLNGIVLLVGAGETVQRAILRCLETRKSDANPLYRELAVMSAEWNGGYSFQQAFENFSKRCAVPEVSLFATTVLLNMRRGGGEFVLALRDLSRLLWEKRKAVSRTRGEQASSKLVFPMVVIFLIVIVLVGTPAFMMMNM</sequence>
<evidence type="ECO:0000313" key="9">
    <source>
        <dbReference type="Proteomes" id="UP000029507"/>
    </source>
</evidence>
<evidence type="ECO:0000256" key="3">
    <source>
        <dbReference type="ARBA" id="ARBA00022692"/>
    </source>
</evidence>
<dbReference type="Proteomes" id="UP000029507">
    <property type="component" value="Chromosome"/>
</dbReference>
<evidence type="ECO:0000256" key="6">
    <source>
        <dbReference type="SAM" id="Phobius"/>
    </source>
</evidence>
<dbReference type="InterPro" id="IPR018076">
    <property type="entry name" value="T2SS_GspF_dom"/>
</dbReference>
<dbReference type="EMBL" id="CP009286">
    <property type="protein sequence ID" value="AIQ62873.1"/>
    <property type="molecule type" value="Genomic_DNA"/>
</dbReference>
<evidence type="ECO:0000256" key="2">
    <source>
        <dbReference type="ARBA" id="ARBA00022475"/>
    </source>
</evidence>
<dbReference type="KEGG" id="pste:PSTEL_06905"/>
<feature type="transmembrane region" description="Helical" evidence="6">
    <location>
        <begin position="273"/>
        <end position="294"/>
    </location>
</feature>
<feature type="transmembrane region" description="Helical" evidence="6">
    <location>
        <begin position="121"/>
        <end position="140"/>
    </location>
</feature>
<dbReference type="PANTHER" id="PTHR35007">
    <property type="entry name" value="INTEGRAL MEMBRANE PROTEIN-RELATED"/>
    <property type="match status" value="1"/>
</dbReference>
<reference evidence="8 9" key="1">
    <citation type="submission" date="2014-08" db="EMBL/GenBank/DDBJ databases">
        <title>Comparative genomics of the Paenibacillus odorifer group.</title>
        <authorList>
            <person name="den Bakker H.C."/>
            <person name="Tsai Y.-C."/>
            <person name="Martin N."/>
            <person name="Korlach J."/>
            <person name="Wiedmann M."/>
        </authorList>
    </citation>
    <scope>NUCLEOTIDE SEQUENCE [LARGE SCALE GENOMIC DNA]</scope>
    <source>
        <strain evidence="8 9">DSM 14472</strain>
    </source>
</reference>
<evidence type="ECO:0000259" key="7">
    <source>
        <dbReference type="Pfam" id="PF00482"/>
    </source>
</evidence>
<dbReference type="Pfam" id="PF00482">
    <property type="entry name" value="T2SSF"/>
    <property type="match status" value="1"/>
</dbReference>
<organism evidence="8 9">
    <name type="scientific">Paenibacillus stellifer</name>
    <dbReference type="NCBI Taxonomy" id="169760"/>
    <lineage>
        <taxon>Bacteria</taxon>
        <taxon>Bacillati</taxon>
        <taxon>Bacillota</taxon>
        <taxon>Bacilli</taxon>
        <taxon>Bacillales</taxon>
        <taxon>Paenibacillaceae</taxon>
        <taxon>Paenibacillus</taxon>
    </lineage>
</organism>
<dbReference type="STRING" id="169760.PSTEL_06905"/>
<feature type="domain" description="Type II secretion system protein GspF" evidence="7">
    <location>
        <begin position="164"/>
        <end position="291"/>
    </location>
</feature>
<feature type="transmembrane region" description="Helical" evidence="6">
    <location>
        <begin position="6"/>
        <end position="31"/>
    </location>
</feature>
<dbReference type="HOGENOM" id="CLU_083256_1_0_9"/>
<dbReference type="GO" id="GO:0005886">
    <property type="term" value="C:plasma membrane"/>
    <property type="evidence" value="ECO:0007669"/>
    <property type="project" value="UniProtKB-SubCell"/>
</dbReference>
<protein>
    <submittedName>
        <fullName evidence="8">Type II secretion protein F</fullName>
    </submittedName>
</protein>
<evidence type="ECO:0000256" key="1">
    <source>
        <dbReference type="ARBA" id="ARBA00004651"/>
    </source>
</evidence>
<keyword evidence="4 6" id="KW-1133">Transmembrane helix</keyword>
<comment type="subcellular location">
    <subcellularLocation>
        <location evidence="1">Cell membrane</location>
        <topology evidence="1">Multi-pass membrane protein</topology>
    </subcellularLocation>
</comment>
<evidence type="ECO:0000256" key="5">
    <source>
        <dbReference type="ARBA" id="ARBA00023136"/>
    </source>
</evidence>
<accession>A0A089LUJ2</accession>
<dbReference type="AlphaFoldDB" id="A0A089LUJ2"/>
<keyword evidence="5 6" id="KW-0472">Membrane</keyword>
<evidence type="ECO:0000256" key="4">
    <source>
        <dbReference type="ARBA" id="ARBA00022989"/>
    </source>
</evidence>
<feature type="transmembrane region" description="Helical" evidence="6">
    <location>
        <begin position="92"/>
        <end position="115"/>
    </location>
</feature>
<keyword evidence="9" id="KW-1185">Reference proteome</keyword>
<gene>
    <name evidence="8" type="ORF">PSTEL_06905</name>
</gene>
<keyword evidence="2" id="KW-1003">Cell membrane</keyword>
<keyword evidence="3 6" id="KW-0812">Transmembrane</keyword>
<evidence type="ECO:0000313" key="8">
    <source>
        <dbReference type="EMBL" id="AIQ62873.1"/>
    </source>
</evidence>
<name>A0A089LUJ2_9BACL</name>
<dbReference type="PANTHER" id="PTHR35007:SF2">
    <property type="entry name" value="PILUS ASSEMBLE PROTEIN"/>
    <property type="match status" value="1"/>
</dbReference>